<evidence type="ECO:0000313" key="12">
    <source>
        <dbReference type="EMBL" id="RMV52918.1"/>
    </source>
</evidence>
<evidence type="ECO:0000256" key="10">
    <source>
        <dbReference type="SAM" id="MobiDB-lite"/>
    </source>
</evidence>
<dbReference type="Pfam" id="PF13155">
    <property type="entry name" value="Toprim_2"/>
    <property type="match status" value="1"/>
</dbReference>
<evidence type="ECO:0000256" key="9">
    <source>
        <dbReference type="ARBA" id="ARBA00023163"/>
    </source>
</evidence>
<sequence length="1042" mass="114951">LLVVNTTIGGILPSSCFCFSLLTAFWRNPMARIPEAELERLKREVSLVRLIQSQGHELKKRGKDWVMHCVFHDESTPSLSVSDEKNLYHCFGCGAAGSVLDWVMKTQGVSLPHAVQLLRNDAPLESTEKVGVTRSHARHLPSLAAGSSASATSEVEDAALLRSVVEFYHANVKQSPEALAYLASRGLNHPELIEYFQLGYANKTLTYRLPAGHTQAGRQVRQQLQTLGVLRSTGYEHLNGCLVVPVLGLESGAQPEQSGRVMQLYGRRMQPNNKLHNLPRHLYLATPLRGVWNEAALLASLEIILCESLIDAMTFWCAGFRNVISAYGVNGFSQDHWQALKHHGTQRVVIAFDRDSAGDAAAEKLAEELRSAGIEVFRLLFPQGMDANAFALQVENPAQALGELLQQALWQGKGTPVLVEPETIFSLAAAPQATAELPPMPGVSDSETLTVAGPVSESETFSENAQGDLLLAVADRRWRVRGWKKNLGPEQMRVNVQVRREVAEEHVTGREAAYYVDSFDLYAAKARYSYLKQASIELGVPEEIIKRDLGKLLLKLEGLQEATIQAALAPKNPTPTLSAEDEQAALNLLRAPNLIERIEADLTRCGVVGESYNLLAGYLAAVSRKLDQPLAVLIQSSSAAGKSSLMDAVLNLMPEEERIQYSAMTGQSLFYLGETDLQHKILAIAEEEGVRQAAYALKLLQSDGELTIASTGKDEATGNLITKQYTVKGPVMLMLTTTAIDVDEELLNRCLVLTINESREQTEAIHAAQRKKQTLDGLLADAEKQAITRLHQNAQRLIKTVAVVNPFADQLTFLSDKTRTRRDHMKYLTLIRCIALLHQHQRPVKHIEHRGKSLAYIEVTKGDIVLANRLAHDILGRTLDELPPQTRRLLELLQGWVEARSQAQGLKEKEFRFGRKDVREATGWGDTQLKIHLGRLAELEYLLLHRKGLAHEYTLTYDGKSGHQPHLMGLIDADQLDNTSARSGDSEKRSDSGRAMVGTQSDTLNHAQSHAVSGVEAEAVGLNQKPLIQPPQKNHSALSRAV</sequence>
<dbReference type="GO" id="GO:0005737">
    <property type="term" value="C:cytoplasm"/>
    <property type="evidence" value="ECO:0007669"/>
    <property type="project" value="TreeGrafter"/>
</dbReference>
<dbReference type="Gene3D" id="3.40.1360.10">
    <property type="match status" value="1"/>
</dbReference>
<dbReference type="GO" id="GO:0008270">
    <property type="term" value="F:zinc ion binding"/>
    <property type="evidence" value="ECO:0007669"/>
    <property type="project" value="UniProtKB-KW"/>
</dbReference>
<dbReference type="AlphaFoldDB" id="A0A3M6D9W4"/>
<dbReference type="Proteomes" id="UP000279173">
    <property type="component" value="Unassembled WGS sequence"/>
</dbReference>
<keyword evidence="7" id="KW-0863">Zinc-finger</keyword>
<dbReference type="SMART" id="SM00400">
    <property type="entry name" value="ZnF_CHCC"/>
    <property type="match status" value="1"/>
</dbReference>
<dbReference type="InterPro" id="IPR002694">
    <property type="entry name" value="Znf_CHC2"/>
</dbReference>
<evidence type="ECO:0000259" key="11">
    <source>
        <dbReference type="PROSITE" id="PS50880"/>
    </source>
</evidence>
<dbReference type="SMART" id="SM00493">
    <property type="entry name" value="TOPRIM"/>
    <property type="match status" value="1"/>
</dbReference>
<reference evidence="12 13" key="1">
    <citation type="submission" date="2018-08" db="EMBL/GenBank/DDBJ databases">
        <title>Recombination of ecologically and evolutionarily significant loci maintains genetic cohesion in the Pseudomonas syringae species complex.</title>
        <authorList>
            <person name="Dillon M."/>
            <person name="Thakur S."/>
            <person name="Almeida R.N.D."/>
            <person name="Weir B.S."/>
            <person name="Guttman D.S."/>
        </authorList>
    </citation>
    <scope>NUCLEOTIDE SEQUENCE [LARGE SCALE GENOMIC DNA]</scope>
    <source>
        <strain evidence="12 13">ICMP 3263</strain>
    </source>
</reference>
<evidence type="ECO:0000256" key="2">
    <source>
        <dbReference type="ARBA" id="ARBA00022515"/>
    </source>
</evidence>
<evidence type="ECO:0000256" key="7">
    <source>
        <dbReference type="ARBA" id="ARBA00022771"/>
    </source>
</evidence>
<dbReference type="GO" id="GO:0003677">
    <property type="term" value="F:DNA binding"/>
    <property type="evidence" value="ECO:0007669"/>
    <property type="project" value="InterPro"/>
</dbReference>
<dbReference type="PANTHER" id="PTHR30313:SF2">
    <property type="entry name" value="DNA PRIMASE"/>
    <property type="match status" value="1"/>
</dbReference>
<feature type="domain" description="Toprim" evidence="11">
    <location>
        <begin position="301"/>
        <end position="384"/>
    </location>
</feature>
<proteinExistence type="predicted"/>
<dbReference type="SUPFAM" id="SSF57783">
    <property type="entry name" value="Zinc beta-ribbon"/>
    <property type="match status" value="1"/>
</dbReference>
<evidence type="ECO:0000313" key="13">
    <source>
        <dbReference type="Proteomes" id="UP000279173"/>
    </source>
</evidence>
<dbReference type="EMBL" id="RBUT01000016">
    <property type="protein sequence ID" value="RMV52918.1"/>
    <property type="molecule type" value="Genomic_DNA"/>
</dbReference>
<dbReference type="GO" id="GO:0000428">
    <property type="term" value="C:DNA-directed RNA polymerase complex"/>
    <property type="evidence" value="ECO:0007669"/>
    <property type="project" value="UniProtKB-KW"/>
</dbReference>
<feature type="non-terminal residue" evidence="12">
    <location>
        <position position="1"/>
    </location>
</feature>
<dbReference type="GO" id="GO:0006269">
    <property type="term" value="P:DNA replication, synthesis of primer"/>
    <property type="evidence" value="ECO:0007669"/>
    <property type="project" value="UniProtKB-KW"/>
</dbReference>
<dbReference type="CDD" id="cd03364">
    <property type="entry name" value="TOPRIM_DnaG_primases"/>
    <property type="match status" value="1"/>
</dbReference>
<keyword evidence="2" id="KW-0639">Primosome</keyword>
<evidence type="ECO:0000256" key="1">
    <source>
        <dbReference type="ARBA" id="ARBA00022478"/>
    </source>
</evidence>
<keyword evidence="9" id="KW-0804">Transcription</keyword>
<evidence type="ECO:0000256" key="4">
    <source>
        <dbReference type="ARBA" id="ARBA00022695"/>
    </source>
</evidence>
<dbReference type="PROSITE" id="PS50880">
    <property type="entry name" value="TOPRIM"/>
    <property type="match status" value="1"/>
</dbReference>
<dbReference type="InterPro" id="IPR037068">
    <property type="entry name" value="DNA_primase_core_N_sf"/>
</dbReference>
<comment type="caution">
    <text evidence="12">The sequence shown here is derived from an EMBL/GenBank/DDBJ whole genome shotgun (WGS) entry which is preliminary data.</text>
</comment>
<dbReference type="PANTHER" id="PTHR30313">
    <property type="entry name" value="DNA PRIMASE"/>
    <property type="match status" value="1"/>
</dbReference>
<gene>
    <name evidence="12" type="ORF">ALP10_05645</name>
</gene>
<keyword evidence="8" id="KW-0862">Zinc</keyword>
<keyword evidence="5" id="KW-0235">DNA replication</keyword>
<dbReference type="Gene3D" id="3.90.580.10">
    <property type="entry name" value="Zinc finger, CHC2-type domain"/>
    <property type="match status" value="1"/>
</dbReference>
<name>A0A3M6D9W4_9PSED</name>
<keyword evidence="6" id="KW-0479">Metal-binding</keyword>
<evidence type="ECO:0000256" key="5">
    <source>
        <dbReference type="ARBA" id="ARBA00022705"/>
    </source>
</evidence>
<dbReference type="Pfam" id="PF01807">
    <property type="entry name" value="Zn_ribbon_DnaG"/>
    <property type="match status" value="1"/>
</dbReference>
<protein>
    <submittedName>
        <fullName evidence="12">Zinc finger CHC2-protein</fullName>
    </submittedName>
</protein>
<dbReference type="SUPFAM" id="SSF56731">
    <property type="entry name" value="DNA primase core"/>
    <property type="match status" value="1"/>
</dbReference>
<organism evidence="12 13">
    <name type="scientific">Pseudomonas syringae pv. helianthi</name>
    <dbReference type="NCBI Taxonomy" id="251654"/>
    <lineage>
        <taxon>Bacteria</taxon>
        <taxon>Pseudomonadati</taxon>
        <taxon>Pseudomonadota</taxon>
        <taxon>Gammaproteobacteria</taxon>
        <taxon>Pseudomonadales</taxon>
        <taxon>Pseudomonadaceae</taxon>
        <taxon>Pseudomonas</taxon>
    </lineage>
</organism>
<evidence type="ECO:0000256" key="6">
    <source>
        <dbReference type="ARBA" id="ARBA00022723"/>
    </source>
</evidence>
<evidence type="ECO:0000256" key="3">
    <source>
        <dbReference type="ARBA" id="ARBA00022679"/>
    </source>
</evidence>
<feature type="region of interest" description="Disordered" evidence="10">
    <location>
        <begin position="977"/>
        <end position="997"/>
    </location>
</feature>
<keyword evidence="1" id="KW-0240">DNA-directed RNA polymerase</keyword>
<keyword evidence="4" id="KW-0548">Nucleotidyltransferase</keyword>
<dbReference type="InterPro" id="IPR036977">
    <property type="entry name" value="DNA_primase_Znf_CHC2"/>
</dbReference>
<evidence type="ECO:0000256" key="8">
    <source>
        <dbReference type="ARBA" id="ARBA00022833"/>
    </source>
</evidence>
<dbReference type="GO" id="GO:1990077">
    <property type="term" value="C:primosome complex"/>
    <property type="evidence" value="ECO:0007669"/>
    <property type="project" value="UniProtKB-KW"/>
</dbReference>
<accession>A0A3M6D9W4</accession>
<keyword evidence="3" id="KW-0808">Transferase</keyword>
<dbReference type="GO" id="GO:0003899">
    <property type="term" value="F:DNA-directed RNA polymerase activity"/>
    <property type="evidence" value="ECO:0007669"/>
    <property type="project" value="InterPro"/>
</dbReference>
<dbReference type="InterPro" id="IPR034151">
    <property type="entry name" value="TOPRIM_DnaG_bac"/>
</dbReference>
<dbReference type="InterPro" id="IPR050219">
    <property type="entry name" value="DnaG_primase"/>
</dbReference>
<dbReference type="InterPro" id="IPR006171">
    <property type="entry name" value="TOPRIM_dom"/>
</dbReference>
<dbReference type="Gene3D" id="3.90.980.10">
    <property type="entry name" value="DNA primase, catalytic core, N-terminal domain"/>
    <property type="match status" value="1"/>
</dbReference>